<evidence type="ECO:0000313" key="2">
    <source>
        <dbReference type="EMBL" id="RPE08915.1"/>
    </source>
</evidence>
<dbReference type="InterPro" id="IPR036452">
    <property type="entry name" value="Ribo_hydro-like"/>
</dbReference>
<dbReference type="PANTHER" id="PTHR43264:SF1">
    <property type="entry name" value="INOSINE_URIDINE-PREFERRING NUCLEOSIDE HYDROLASE DOMAIN-CONTAINING PROTEIN"/>
    <property type="match status" value="1"/>
</dbReference>
<dbReference type="OrthoDB" id="128573at2"/>
<comment type="caution">
    <text evidence="2">The sequence shown here is derived from an EMBL/GenBank/DDBJ whole genome shotgun (WGS) entry which is preliminary data.</text>
</comment>
<accession>A0A3N4PM96</accession>
<protein>
    <recommendedName>
        <fullName evidence="1">Inosine/uridine-preferring nucleoside hydrolase domain-containing protein</fullName>
    </recommendedName>
</protein>
<dbReference type="EMBL" id="RPDH01000002">
    <property type="protein sequence ID" value="RPE08915.1"/>
    <property type="molecule type" value="Genomic_DNA"/>
</dbReference>
<sequence>MIRLELNSIAFFFAGMVAAYLPGADFARPAPVNNDTILVQARSPVKIIFDTDMHTDCDDAGAMAVLHALQNKGECEILAMMCSTVDPFSAPTVDAINTYYNHPDIPIGIRKGKGVLRQSRYTRGIAAEFRHDFNVAAAQEAVDLYRRILEEQPDGAVVIVTVGYLTNISELLQLPATTGRVSGMELVKRKVKKWVCMGGNFIGNPPKDDLQLGNVNFTYDSAAAYYAVHHWPTELVFAGREVCSVPSGLAIGERLAQTPANNPVRRAYELYFGGTAKNRHVADLASVLYAVRGLRDYWDIHANGYLDLHPNMTFEWKSDKDSQQAYLLKKRQPGGVPNDRYVESVLDTLLLTGPGF</sequence>
<keyword evidence="3" id="KW-1185">Reference proteome</keyword>
<dbReference type="Pfam" id="PF01156">
    <property type="entry name" value="IU_nuc_hydro"/>
    <property type="match status" value="1"/>
</dbReference>
<name>A0A3N4PM96_9BACT</name>
<dbReference type="GO" id="GO:0016799">
    <property type="term" value="F:hydrolase activity, hydrolyzing N-glycosyl compounds"/>
    <property type="evidence" value="ECO:0007669"/>
    <property type="project" value="InterPro"/>
</dbReference>
<proteinExistence type="predicted"/>
<evidence type="ECO:0000259" key="1">
    <source>
        <dbReference type="Pfam" id="PF01156"/>
    </source>
</evidence>
<gene>
    <name evidence="2" type="ORF">EGT74_18020</name>
</gene>
<dbReference type="Proteomes" id="UP000278351">
    <property type="component" value="Unassembled WGS sequence"/>
</dbReference>
<reference evidence="2 3" key="1">
    <citation type="submission" date="2018-11" db="EMBL/GenBank/DDBJ databases">
        <title>Chitinophaga lutea sp.nov., isolate from arsenic contaminated soil.</title>
        <authorList>
            <person name="Zong Y."/>
        </authorList>
    </citation>
    <scope>NUCLEOTIDE SEQUENCE [LARGE SCALE GENOMIC DNA]</scope>
    <source>
        <strain evidence="2 3">ZY74</strain>
    </source>
</reference>
<dbReference type="InterPro" id="IPR001910">
    <property type="entry name" value="Inosine/uridine_hydrolase_dom"/>
</dbReference>
<dbReference type="RefSeq" id="WP_123847914.1">
    <property type="nucleotide sequence ID" value="NZ_RPDH01000002.1"/>
</dbReference>
<evidence type="ECO:0000313" key="3">
    <source>
        <dbReference type="Proteomes" id="UP000278351"/>
    </source>
</evidence>
<dbReference type="PANTHER" id="PTHR43264">
    <property type="match status" value="1"/>
</dbReference>
<dbReference type="SUPFAM" id="SSF53590">
    <property type="entry name" value="Nucleoside hydrolase"/>
    <property type="match status" value="1"/>
</dbReference>
<dbReference type="AlphaFoldDB" id="A0A3N4PM96"/>
<feature type="domain" description="Inosine/uridine-preferring nucleoside hydrolase" evidence="1">
    <location>
        <begin position="47"/>
        <end position="290"/>
    </location>
</feature>
<dbReference type="Gene3D" id="3.90.245.10">
    <property type="entry name" value="Ribonucleoside hydrolase-like"/>
    <property type="match status" value="1"/>
</dbReference>
<organism evidence="2 3">
    <name type="scientific">Chitinophaga lutea</name>
    <dbReference type="NCBI Taxonomy" id="2488634"/>
    <lineage>
        <taxon>Bacteria</taxon>
        <taxon>Pseudomonadati</taxon>
        <taxon>Bacteroidota</taxon>
        <taxon>Chitinophagia</taxon>
        <taxon>Chitinophagales</taxon>
        <taxon>Chitinophagaceae</taxon>
        <taxon>Chitinophaga</taxon>
    </lineage>
</organism>